<reference evidence="3" key="1">
    <citation type="submission" date="2017-03" db="EMBL/GenBank/DDBJ databases">
        <title>Phytopthora megakarya and P. palmivora, two closely related causual agents of cacao black pod achieved similar genome size and gene model numbers by different mechanisms.</title>
        <authorList>
            <person name="Ali S."/>
            <person name="Shao J."/>
            <person name="Larry D.J."/>
            <person name="Kronmiller B."/>
            <person name="Shen D."/>
            <person name="Strem M.D."/>
            <person name="Melnick R.L."/>
            <person name="Guiltinan M.J."/>
            <person name="Tyler B.M."/>
            <person name="Meinhardt L.W."/>
            <person name="Bailey B.A."/>
        </authorList>
    </citation>
    <scope>NUCLEOTIDE SEQUENCE [LARGE SCALE GENOMIC DNA]</scope>
    <source>
        <strain evidence="3">zdho120</strain>
    </source>
</reference>
<organism evidence="2 3">
    <name type="scientific">Phytophthora megakarya</name>
    <dbReference type="NCBI Taxonomy" id="4795"/>
    <lineage>
        <taxon>Eukaryota</taxon>
        <taxon>Sar</taxon>
        <taxon>Stramenopiles</taxon>
        <taxon>Oomycota</taxon>
        <taxon>Peronosporomycetes</taxon>
        <taxon>Peronosporales</taxon>
        <taxon>Peronosporaceae</taxon>
        <taxon>Phytophthora</taxon>
    </lineage>
</organism>
<name>A0A225VKU7_9STRA</name>
<protein>
    <submittedName>
        <fullName evidence="2">Uncharacterized protein</fullName>
    </submittedName>
</protein>
<keyword evidence="3" id="KW-1185">Reference proteome</keyword>
<comment type="caution">
    <text evidence="2">The sequence shown here is derived from an EMBL/GenBank/DDBJ whole genome shotgun (WGS) entry which is preliminary data.</text>
</comment>
<dbReference type="Proteomes" id="UP000198211">
    <property type="component" value="Unassembled WGS sequence"/>
</dbReference>
<proteinExistence type="predicted"/>
<dbReference type="AlphaFoldDB" id="A0A225VKU7"/>
<accession>A0A225VKU7</accession>
<feature type="region of interest" description="Disordered" evidence="1">
    <location>
        <begin position="114"/>
        <end position="142"/>
    </location>
</feature>
<evidence type="ECO:0000313" key="3">
    <source>
        <dbReference type="Proteomes" id="UP000198211"/>
    </source>
</evidence>
<gene>
    <name evidence="2" type="ORF">PHMEG_00021855</name>
</gene>
<evidence type="ECO:0000313" key="2">
    <source>
        <dbReference type="EMBL" id="OWZ05965.1"/>
    </source>
</evidence>
<evidence type="ECO:0000256" key="1">
    <source>
        <dbReference type="SAM" id="MobiDB-lite"/>
    </source>
</evidence>
<dbReference type="OrthoDB" id="128658at2759"/>
<sequence length="382" mass="43102">MSRRLTPEEAGRIIGSLEAALACEAQVCTVNARDIQRDFWRTMRTRLAVNPQSHGLEHLDQLVQAVIDGQSDVGLSSMVLVLPAPATTTTVHPRIVPVLEEPLPSHVPTTSVIFPTDPSEASAQTTASAQTPSKRGAPELQGAASKNPKAVLWVYKFPLWCDVKESAPEEIRKAIACILDEAEKHRKTPWHVAYPWKGQGFWYDPLVYPAVYRSHYTFWMQHHRTFWHIALGAPLRSGTGFGSNGWHRKETSNALKARWQLLSLCIETWGYYSFIELLDENPQLFWYGAKTSRPPKGQESTGGDTATDLVWLYRNDKSCYQDALQFALERLGINQYAYKNMKDLLESFDALCLATPRDKRLSDHALARVQHDLWYGIAPNNS</sequence>
<feature type="compositionally biased region" description="Low complexity" evidence="1">
    <location>
        <begin position="118"/>
        <end position="133"/>
    </location>
</feature>
<dbReference type="EMBL" id="NBNE01004178">
    <property type="protein sequence ID" value="OWZ05965.1"/>
    <property type="molecule type" value="Genomic_DNA"/>
</dbReference>